<dbReference type="EMBL" id="BARU01004789">
    <property type="protein sequence ID" value="GAH23762.1"/>
    <property type="molecule type" value="Genomic_DNA"/>
</dbReference>
<sequence>MVTDNNSYNPKIIKRKATYRIKGEPIEILETVRINLKNNEEIFDEELEDKNLENIYNQYRKKHSLLTPNRIRETREKYGVNQRAFSRI</sequence>
<evidence type="ECO:0000313" key="1">
    <source>
        <dbReference type="EMBL" id="GAH23762.1"/>
    </source>
</evidence>
<comment type="caution">
    <text evidence="1">The sequence shown here is derived from an EMBL/GenBank/DDBJ whole genome shotgun (WGS) entry which is preliminary data.</text>
</comment>
<dbReference type="AlphaFoldDB" id="X1DUB0"/>
<feature type="non-terminal residue" evidence="1">
    <location>
        <position position="88"/>
    </location>
</feature>
<proteinExistence type="predicted"/>
<accession>X1DUB0</accession>
<reference evidence="1" key="1">
    <citation type="journal article" date="2014" name="Front. Microbiol.">
        <title>High frequency of phylogenetically diverse reductive dehalogenase-homologous genes in deep subseafloor sedimentary metagenomes.</title>
        <authorList>
            <person name="Kawai M."/>
            <person name="Futagami T."/>
            <person name="Toyoda A."/>
            <person name="Takaki Y."/>
            <person name="Nishi S."/>
            <person name="Hori S."/>
            <person name="Arai W."/>
            <person name="Tsubouchi T."/>
            <person name="Morono Y."/>
            <person name="Uchiyama I."/>
            <person name="Ito T."/>
            <person name="Fujiyama A."/>
            <person name="Inagaki F."/>
            <person name="Takami H."/>
        </authorList>
    </citation>
    <scope>NUCLEOTIDE SEQUENCE</scope>
    <source>
        <strain evidence="1">Expedition CK06-06</strain>
    </source>
</reference>
<name>X1DUB0_9ZZZZ</name>
<gene>
    <name evidence="1" type="ORF">S03H2_09422</name>
</gene>
<organism evidence="1">
    <name type="scientific">marine sediment metagenome</name>
    <dbReference type="NCBI Taxonomy" id="412755"/>
    <lineage>
        <taxon>unclassified sequences</taxon>
        <taxon>metagenomes</taxon>
        <taxon>ecological metagenomes</taxon>
    </lineage>
</organism>
<protein>
    <recommendedName>
        <fullName evidence="2">HTH cro/C1-type domain-containing protein</fullName>
    </recommendedName>
</protein>
<evidence type="ECO:0008006" key="2">
    <source>
        <dbReference type="Google" id="ProtNLM"/>
    </source>
</evidence>